<dbReference type="Proteomes" id="UP000759131">
    <property type="component" value="Unassembled WGS sequence"/>
</dbReference>
<organism evidence="1">
    <name type="scientific">Medioppia subpectinata</name>
    <dbReference type="NCBI Taxonomy" id="1979941"/>
    <lineage>
        <taxon>Eukaryota</taxon>
        <taxon>Metazoa</taxon>
        <taxon>Ecdysozoa</taxon>
        <taxon>Arthropoda</taxon>
        <taxon>Chelicerata</taxon>
        <taxon>Arachnida</taxon>
        <taxon>Acari</taxon>
        <taxon>Acariformes</taxon>
        <taxon>Sarcoptiformes</taxon>
        <taxon>Oribatida</taxon>
        <taxon>Brachypylina</taxon>
        <taxon>Oppioidea</taxon>
        <taxon>Oppiidae</taxon>
        <taxon>Medioppia</taxon>
    </lineage>
</organism>
<dbReference type="EMBL" id="OC861468">
    <property type="protein sequence ID" value="CAD7629481.1"/>
    <property type="molecule type" value="Genomic_DNA"/>
</dbReference>
<gene>
    <name evidence="1" type="ORF">OSB1V03_LOCUS9897</name>
</gene>
<dbReference type="OrthoDB" id="10257855at2759"/>
<keyword evidence="2" id="KW-1185">Reference proteome</keyword>
<evidence type="ECO:0000313" key="1">
    <source>
        <dbReference type="EMBL" id="CAD7629481.1"/>
    </source>
</evidence>
<reference evidence="1" key="1">
    <citation type="submission" date="2020-11" db="EMBL/GenBank/DDBJ databases">
        <authorList>
            <person name="Tran Van P."/>
        </authorList>
    </citation>
    <scope>NUCLEOTIDE SEQUENCE</scope>
</reference>
<accession>A0A7R9KU50</accession>
<protein>
    <submittedName>
        <fullName evidence="1">Uncharacterized protein</fullName>
    </submittedName>
</protein>
<proteinExistence type="predicted"/>
<dbReference type="AlphaFoldDB" id="A0A7R9KU50"/>
<evidence type="ECO:0000313" key="2">
    <source>
        <dbReference type="Proteomes" id="UP000759131"/>
    </source>
</evidence>
<sequence length="147" mass="16743">MNETSLECLVVTCESPIRPHTGLRILPSRSKSGNSYKPGDVIIFSCDTNSKPEKKVSDQLNGNCHELNDNCIECKVNYSCVYGQQLDLNCRPIEGIACIGETNFTRRHLSAFCYQLPQHLYNWSPNSSCDYNSRYNLNELNNNRRLC</sequence>
<dbReference type="EMBL" id="CAJPIZ010006893">
    <property type="protein sequence ID" value="CAG2109911.1"/>
    <property type="molecule type" value="Genomic_DNA"/>
</dbReference>
<name>A0A7R9KU50_9ACAR</name>